<dbReference type="RefSeq" id="WP_092928363.1">
    <property type="nucleotide sequence ID" value="NZ_FOMZ01000011.1"/>
</dbReference>
<name>A0A1I1ZRC8_9ACTN</name>
<dbReference type="AlphaFoldDB" id="A0A1I1ZRC8"/>
<keyword evidence="2" id="KW-1185">Reference proteome</keyword>
<dbReference type="Proteomes" id="UP000198716">
    <property type="component" value="Unassembled WGS sequence"/>
</dbReference>
<dbReference type="Gene3D" id="3.40.830.10">
    <property type="entry name" value="LigB-like"/>
    <property type="match status" value="1"/>
</dbReference>
<evidence type="ECO:0008006" key="3">
    <source>
        <dbReference type="Google" id="ProtNLM"/>
    </source>
</evidence>
<sequence>MLVAAGVFPHPPVLVPGVAGHRAADLDGMRANCELAVTRLFDNDPDLVVVLGGDDRTACHGSDVTGTLAPYGLDMTFGDGSARLPLSLTIGRWLLESHIDRAAREFHSVAWNATPAECFRLGERIADRAARVALLVLGDGSACRTERSPGFLEPDAVAYDDHVAEALRCGDTTALAALRPKTADRLLVAGRPAWQVLAGAASERSPSGELLDYSAPYGVGYFVATWLFDSAFPSSGRSEPDRAETRAE</sequence>
<dbReference type="SUPFAM" id="SSF53213">
    <property type="entry name" value="LigB-like"/>
    <property type="match status" value="1"/>
</dbReference>
<gene>
    <name evidence="1" type="ORF">SAMN04487819_111109</name>
</gene>
<protein>
    <recommendedName>
        <fullName evidence="3">Catalytic LigB subunit of aromatic ring-opening dioxygenase</fullName>
    </recommendedName>
</protein>
<dbReference type="CDD" id="cd07951">
    <property type="entry name" value="ED_3B_N_AMMECR1"/>
    <property type="match status" value="1"/>
</dbReference>
<organism evidence="1 2">
    <name type="scientific">Actinopolyspora alba</name>
    <dbReference type="NCBI Taxonomy" id="673379"/>
    <lineage>
        <taxon>Bacteria</taxon>
        <taxon>Bacillati</taxon>
        <taxon>Actinomycetota</taxon>
        <taxon>Actinomycetes</taxon>
        <taxon>Actinopolysporales</taxon>
        <taxon>Actinopolysporaceae</taxon>
        <taxon>Actinopolyspora</taxon>
        <taxon>Actinopolyspora alba group</taxon>
    </lineage>
</organism>
<reference evidence="2" key="1">
    <citation type="submission" date="2016-10" db="EMBL/GenBank/DDBJ databases">
        <authorList>
            <person name="Varghese N."/>
            <person name="Submissions S."/>
        </authorList>
    </citation>
    <scope>NUCLEOTIDE SEQUENCE [LARGE SCALE GENOMIC DNA]</scope>
    <source>
        <strain evidence="2">DSM 45004</strain>
    </source>
</reference>
<proteinExistence type="predicted"/>
<accession>A0A1I1ZRC8</accession>
<evidence type="ECO:0000313" key="1">
    <source>
        <dbReference type="EMBL" id="SFE34231.1"/>
    </source>
</evidence>
<dbReference type="EMBL" id="FOMZ01000011">
    <property type="protein sequence ID" value="SFE34231.1"/>
    <property type="molecule type" value="Genomic_DNA"/>
</dbReference>
<evidence type="ECO:0000313" key="2">
    <source>
        <dbReference type="Proteomes" id="UP000198716"/>
    </source>
</evidence>